<evidence type="ECO:0000256" key="4">
    <source>
        <dbReference type="ARBA" id="ARBA00022475"/>
    </source>
</evidence>
<evidence type="ECO:0000256" key="2">
    <source>
        <dbReference type="ARBA" id="ARBA00010735"/>
    </source>
</evidence>
<evidence type="ECO:0000256" key="3">
    <source>
        <dbReference type="ARBA" id="ARBA00022448"/>
    </source>
</evidence>
<evidence type="ECO:0000256" key="1">
    <source>
        <dbReference type="ARBA" id="ARBA00004651"/>
    </source>
</evidence>
<comment type="caution">
    <text evidence="9">The sequence shown here is derived from an EMBL/GenBank/DDBJ whole genome shotgun (WGS) entry which is preliminary data.</text>
</comment>
<dbReference type="InterPro" id="IPR011606">
    <property type="entry name" value="Brnchd-chn_aa_trnsp_permease"/>
</dbReference>
<evidence type="ECO:0000313" key="9">
    <source>
        <dbReference type="EMBL" id="MFC7201402.1"/>
    </source>
</evidence>
<dbReference type="PANTHER" id="PTHR34979:SF1">
    <property type="entry name" value="INNER MEMBRANE PROTEIN YGAZ"/>
    <property type="match status" value="1"/>
</dbReference>
<name>A0ABD5Z8M7_9EURY</name>
<feature type="transmembrane region" description="Helical" evidence="8">
    <location>
        <begin position="19"/>
        <end position="37"/>
    </location>
</feature>
<gene>
    <name evidence="9" type="ORF">ACFQJ9_18675</name>
</gene>
<reference evidence="9 10" key="1">
    <citation type="journal article" date="2019" name="Int. J. Syst. Evol. Microbiol.">
        <title>The Global Catalogue of Microorganisms (GCM) 10K type strain sequencing project: providing services to taxonomists for standard genome sequencing and annotation.</title>
        <authorList>
            <consortium name="The Broad Institute Genomics Platform"/>
            <consortium name="The Broad Institute Genome Sequencing Center for Infectious Disease"/>
            <person name="Wu L."/>
            <person name="Ma J."/>
        </authorList>
    </citation>
    <scope>NUCLEOTIDE SEQUENCE [LARGE SCALE GENOMIC DNA]</scope>
    <source>
        <strain evidence="9 10">XZGYJ-43</strain>
    </source>
</reference>
<comment type="similarity">
    <text evidence="2">Belongs to the AzlC family.</text>
</comment>
<evidence type="ECO:0000256" key="5">
    <source>
        <dbReference type="ARBA" id="ARBA00022692"/>
    </source>
</evidence>
<feature type="transmembrane region" description="Helical" evidence="8">
    <location>
        <begin position="164"/>
        <end position="183"/>
    </location>
</feature>
<evidence type="ECO:0000313" key="10">
    <source>
        <dbReference type="Proteomes" id="UP001596447"/>
    </source>
</evidence>
<dbReference type="RefSeq" id="WP_279528147.1">
    <property type="nucleotide sequence ID" value="NZ_CP122312.1"/>
</dbReference>
<evidence type="ECO:0000256" key="7">
    <source>
        <dbReference type="ARBA" id="ARBA00023136"/>
    </source>
</evidence>
<dbReference type="GO" id="GO:0005886">
    <property type="term" value="C:plasma membrane"/>
    <property type="evidence" value="ECO:0007669"/>
    <property type="project" value="UniProtKB-SubCell"/>
</dbReference>
<sequence>MDADTDLPADLRRGVRDTLPLLLGIVPFALVSGVAAVEAGLTFLQAMGLSIVVFAGASQLAALGLVEQGAPLAVVVLTAVVINLRMLMYSASIATYFREFSLRVRGVLAYGLTDQVYALAMNQYTSDRSVNKPWYYVGVAATLWVVWQAGTVVGLLAGAGLPSAWRLEFTVPLVFVGVLVPTIDSKPALVAALVGGGIAVAGTALPLKIGLLVGGVAGIVAGTLAEGRL</sequence>
<comment type="subcellular location">
    <subcellularLocation>
        <location evidence="1">Cell membrane</location>
        <topology evidence="1">Multi-pass membrane protein</topology>
    </subcellularLocation>
</comment>
<feature type="transmembrane region" description="Helical" evidence="8">
    <location>
        <begin position="189"/>
        <end position="222"/>
    </location>
</feature>
<feature type="transmembrane region" description="Helical" evidence="8">
    <location>
        <begin position="72"/>
        <end position="97"/>
    </location>
</feature>
<organism evidence="9 10">
    <name type="scientific">Halospeciosus flavus</name>
    <dbReference type="NCBI Taxonomy" id="3032283"/>
    <lineage>
        <taxon>Archaea</taxon>
        <taxon>Methanobacteriati</taxon>
        <taxon>Methanobacteriota</taxon>
        <taxon>Stenosarchaea group</taxon>
        <taxon>Halobacteria</taxon>
        <taxon>Halobacteriales</taxon>
        <taxon>Halobacteriaceae</taxon>
        <taxon>Halospeciosus</taxon>
    </lineage>
</organism>
<keyword evidence="6 8" id="KW-1133">Transmembrane helix</keyword>
<keyword evidence="10" id="KW-1185">Reference proteome</keyword>
<feature type="transmembrane region" description="Helical" evidence="8">
    <location>
        <begin position="134"/>
        <end position="157"/>
    </location>
</feature>
<keyword evidence="7 8" id="KW-0472">Membrane</keyword>
<feature type="transmembrane region" description="Helical" evidence="8">
    <location>
        <begin position="43"/>
        <end position="65"/>
    </location>
</feature>
<accession>A0ABD5Z8M7</accession>
<dbReference type="Pfam" id="PF03591">
    <property type="entry name" value="AzlC"/>
    <property type="match status" value="1"/>
</dbReference>
<dbReference type="PANTHER" id="PTHR34979">
    <property type="entry name" value="INNER MEMBRANE PROTEIN YGAZ"/>
    <property type="match status" value="1"/>
</dbReference>
<keyword evidence="4" id="KW-1003">Cell membrane</keyword>
<evidence type="ECO:0000256" key="6">
    <source>
        <dbReference type="ARBA" id="ARBA00022989"/>
    </source>
</evidence>
<dbReference type="EMBL" id="JBHTAR010000011">
    <property type="protein sequence ID" value="MFC7201402.1"/>
    <property type="molecule type" value="Genomic_DNA"/>
</dbReference>
<keyword evidence="5 8" id="KW-0812">Transmembrane</keyword>
<dbReference type="AlphaFoldDB" id="A0ABD5Z8M7"/>
<protein>
    <submittedName>
        <fullName evidence="9">AzlC family ABC transporter permease</fullName>
    </submittedName>
</protein>
<keyword evidence="3" id="KW-0813">Transport</keyword>
<evidence type="ECO:0000256" key="8">
    <source>
        <dbReference type="SAM" id="Phobius"/>
    </source>
</evidence>
<proteinExistence type="inferred from homology"/>
<dbReference type="Proteomes" id="UP001596447">
    <property type="component" value="Unassembled WGS sequence"/>
</dbReference>